<accession>A0A0F9IQ28</accession>
<dbReference type="AlphaFoldDB" id="A0A0F9IQ28"/>
<protein>
    <recommendedName>
        <fullName evidence="2">DNA (cytosine-5-)-methyltransferase</fullName>
    </recommendedName>
</protein>
<reference evidence="1" key="1">
    <citation type="journal article" date="2015" name="Nature">
        <title>Complex archaea that bridge the gap between prokaryotes and eukaryotes.</title>
        <authorList>
            <person name="Spang A."/>
            <person name="Saw J.H."/>
            <person name="Jorgensen S.L."/>
            <person name="Zaremba-Niedzwiedzka K."/>
            <person name="Martijn J."/>
            <person name="Lind A.E."/>
            <person name="van Eijk R."/>
            <person name="Schleper C."/>
            <person name="Guy L."/>
            <person name="Ettema T.J."/>
        </authorList>
    </citation>
    <scope>NUCLEOTIDE SEQUENCE</scope>
</reference>
<name>A0A0F9IQ28_9ZZZZ</name>
<proteinExistence type="predicted"/>
<evidence type="ECO:0000313" key="1">
    <source>
        <dbReference type="EMBL" id="KKL95835.1"/>
    </source>
</evidence>
<evidence type="ECO:0008006" key="2">
    <source>
        <dbReference type="Google" id="ProtNLM"/>
    </source>
</evidence>
<dbReference type="InterPro" id="IPR029063">
    <property type="entry name" value="SAM-dependent_MTases_sf"/>
</dbReference>
<sequence>MGYSRAGFAVVGVDNRPQKNYPFEFIQADALEYVAEHGHEYDAIHASPPCQYYSRLRHLPWLRDKVYWRSIPPTRTALQATEVAYVIENVEDAYWDMITPWIICGQSLGLKLYRHRCFETWPGVFFQPGHVKHTRVITPGSASLGKRHHGEQGFKEINRDSIAGKSGRKGDVERRKLVTGIDWMTGDELAQAIPPAYTEYIGKQLMAVLG</sequence>
<comment type="caution">
    <text evidence="1">The sequence shown here is derived from an EMBL/GenBank/DDBJ whole genome shotgun (WGS) entry which is preliminary data.</text>
</comment>
<organism evidence="1">
    <name type="scientific">marine sediment metagenome</name>
    <dbReference type="NCBI Taxonomy" id="412755"/>
    <lineage>
        <taxon>unclassified sequences</taxon>
        <taxon>metagenomes</taxon>
        <taxon>ecological metagenomes</taxon>
    </lineage>
</organism>
<dbReference type="EMBL" id="LAZR01018586">
    <property type="protein sequence ID" value="KKL95835.1"/>
    <property type="molecule type" value="Genomic_DNA"/>
</dbReference>
<gene>
    <name evidence="1" type="ORF">LCGC14_1850630</name>
</gene>
<dbReference type="SUPFAM" id="SSF53335">
    <property type="entry name" value="S-adenosyl-L-methionine-dependent methyltransferases"/>
    <property type="match status" value="1"/>
</dbReference>